<gene>
    <name evidence="2" type="ORF">CUC53_17660</name>
</gene>
<name>A0A2H9U0D1_9GAMM</name>
<evidence type="ECO:0000256" key="1">
    <source>
        <dbReference type="SAM" id="Phobius"/>
    </source>
</evidence>
<protein>
    <submittedName>
        <fullName evidence="2">DUF2138 domain-containing protein</fullName>
    </submittedName>
</protein>
<dbReference type="NCBIfam" id="NF008500">
    <property type="entry name" value="PRK11410.1"/>
    <property type="match status" value="1"/>
</dbReference>
<dbReference type="AlphaFoldDB" id="A0A2H9U0D1"/>
<sequence>MSEPANISPAERPAAPGSRRRLLLIGLIVALFGAGGAAFALLPLSKPAAIAPLSAPQAPYDITTPDALIESVSLSQLPKAVLEVPLLRELLTEDLVFYYEHNADRLGLLGALRRIIYEHDLTLKESLLTELLDQPVQMALWRGQDGRLSDTIMVLRRGGLAKLLEPLAKVAASDSQLTQVAEIAVGGDITPVYQLRYGAGKRLLLLSHDDQLVIFSSPDMLLSLADGETPAVLEPAMVALAVGLLQGEQPFAQHFALPPRGELRQRITLGASVLAMGYERLMPTFSGVRFEQGNEGWQSYLALSEVPGQSALDFTPIWQAMPMGASACVALPLIPALYENLLVQLGAEQQRVEALTDYISGVAGLCWYGDSRLYSPLVVLKLTEVPPPEFDQMLGTLFGHLVGAVEPARAEGVFPVVTKKSTEGTSWQRVVSSRFGQYPAAKAPAPEQISGPAFFKVSLLRDNEMLLFSLDDQLLDKARNTLRHRFPPLAEVLPKDRQVPAYLAPNTLSTLLKQEMLSSLPRDMEPVFRNAAETLLPRLSHLATQQSYGVVLPNTIAPVGTWSWLALEWRPL</sequence>
<keyword evidence="1" id="KW-1133">Transmembrane helix</keyword>
<evidence type="ECO:0000313" key="2">
    <source>
        <dbReference type="EMBL" id="PJG57502.1"/>
    </source>
</evidence>
<proteinExistence type="predicted"/>
<accession>A0A2H9U0D1</accession>
<reference evidence="2 3" key="1">
    <citation type="submission" date="2017-11" db="EMBL/GenBank/DDBJ databases">
        <title>Draft genome sequence of environmental isolate Aeromonas cavernicola sp. nov. MDC 2508.</title>
        <authorList>
            <person name="Colston S.M."/>
            <person name="Navarro A."/>
            <person name="Martinez-Murcia A.J."/>
            <person name="Graf J."/>
        </authorList>
    </citation>
    <scope>NUCLEOTIDE SEQUENCE [LARGE SCALE GENOMIC DNA]</scope>
    <source>
        <strain evidence="2 3">MDC 2508</strain>
    </source>
</reference>
<keyword evidence="3" id="KW-1185">Reference proteome</keyword>
<dbReference type="OrthoDB" id="6978897at2"/>
<comment type="caution">
    <text evidence="2">The sequence shown here is derived from an EMBL/GenBank/DDBJ whole genome shotgun (WGS) entry which is preliminary data.</text>
</comment>
<dbReference type="RefSeq" id="WP_100295330.1">
    <property type="nucleotide sequence ID" value="NZ_PGGC01000205.1"/>
</dbReference>
<organism evidence="2 3">
    <name type="scientific">Aeromonas cavernicola</name>
    <dbReference type="NCBI Taxonomy" id="1006623"/>
    <lineage>
        <taxon>Bacteria</taxon>
        <taxon>Pseudomonadati</taxon>
        <taxon>Pseudomonadota</taxon>
        <taxon>Gammaproteobacteria</taxon>
        <taxon>Aeromonadales</taxon>
        <taxon>Aeromonadaceae</taxon>
        <taxon>Aeromonas</taxon>
    </lineage>
</organism>
<dbReference type="InterPro" id="IPR006311">
    <property type="entry name" value="TAT_signal"/>
</dbReference>
<keyword evidence="1" id="KW-0812">Transmembrane</keyword>
<dbReference type="EMBL" id="PGGC01000205">
    <property type="protein sequence ID" value="PJG57502.1"/>
    <property type="molecule type" value="Genomic_DNA"/>
</dbReference>
<feature type="transmembrane region" description="Helical" evidence="1">
    <location>
        <begin position="22"/>
        <end position="44"/>
    </location>
</feature>
<dbReference type="Proteomes" id="UP000235861">
    <property type="component" value="Unassembled WGS sequence"/>
</dbReference>
<dbReference type="Pfam" id="PF09909">
    <property type="entry name" value="DUF2138"/>
    <property type="match status" value="1"/>
</dbReference>
<dbReference type="PROSITE" id="PS51318">
    <property type="entry name" value="TAT"/>
    <property type="match status" value="1"/>
</dbReference>
<keyword evidence="1" id="KW-0472">Membrane</keyword>
<evidence type="ECO:0000313" key="3">
    <source>
        <dbReference type="Proteomes" id="UP000235861"/>
    </source>
</evidence>
<dbReference type="InterPro" id="IPR018671">
    <property type="entry name" value="DUF2138"/>
</dbReference>